<reference evidence="3 4" key="1">
    <citation type="journal article" date="2010" name="Science">
        <title>Genomic analysis of organismal complexity in the multicellular green alga Volvox carteri.</title>
        <authorList>
            <person name="Prochnik S.E."/>
            <person name="Umen J."/>
            <person name="Nedelcu A.M."/>
            <person name="Hallmann A."/>
            <person name="Miller S.M."/>
            <person name="Nishii I."/>
            <person name="Ferris P."/>
            <person name="Kuo A."/>
            <person name="Mitros T."/>
            <person name="Fritz-Laylin L.K."/>
            <person name="Hellsten U."/>
            <person name="Chapman J."/>
            <person name="Simakov O."/>
            <person name="Rensing S.A."/>
            <person name="Terry A."/>
            <person name="Pangilinan J."/>
            <person name="Kapitonov V."/>
            <person name="Jurka J."/>
            <person name="Salamov A."/>
            <person name="Shapiro H."/>
            <person name="Schmutz J."/>
            <person name="Grimwood J."/>
            <person name="Lindquist E."/>
            <person name="Lucas S."/>
            <person name="Grigoriev I.V."/>
            <person name="Schmitt R."/>
            <person name="Kirk D."/>
            <person name="Rokhsar D.S."/>
        </authorList>
    </citation>
    <scope>NUCLEOTIDE SEQUENCE [LARGE SCALE GENOMIC DNA]</scope>
    <source>
        <strain evidence="4">f. Nagariensis / Eve</strain>
    </source>
</reference>
<evidence type="ECO:0000313" key="4">
    <source>
        <dbReference type="Proteomes" id="UP000001058"/>
    </source>
</evidence>
<sequence length="381" mass="42636">MMARLKLSLLYIHILALAQHAYSEPLNLRKVLQGWANTSWMQVRRLQDVSDIALAFPESGLCYEGCFHAPVSDPWAAPLPEELARGTFETPMPLLNCSSLALTAGLKYFAIVDEFDCYGGNTTVQGWRQDVDCELQCMPGGNMPYTCGGNRRASVFSFGKCETDTSPCVPSPQLPPRQSSPPRRPVMFSLPQLPQVPQLPPSPGHAISRRSENYRSADADFVKYALQNTAGREPKLPCRWLIAHRHRRHRHVYYLPQTPVAQVLPPTPFTPLHQITSLRIIPPFVAPRNFRCRNDGVALWGVEGPPVKLSLKNNRTVNAEGCLRRCFSDPACSGCYYKTDNNCHQFSQLTRAVEILAYADEYHSCIQPAPLCRGDTDDSHS</sequence>
<feature type="region of interest" description="Disordered" evidence="1">
    <location>
        <begin position="164"/>
        <end position="185"/>
    </location>
</feature>
<proteinExistence type="predicted"/>
<feature type="compositionally biased region" description="Pro residues" evidence="1">
    <location>
        <begin position="169"/>
        <end position="184"/>
    </location>
</feature>
<dbReference type="GeneID" id="9618458"/>
<dbReference type="InParanoid" id="D8TX62"/>
<evidence type="ECO:0008006" key="5">
    <source>
        <dbReference type="Google" id="ProtNLM"/>
    </source>
</evidence>
<evidence type="ECO:0000256" key="1">
    <source>
        <dbReference type="SAM" id="MobiDB-lite"/>
    </source>
</evidence>
<keyword evidence="4" id="KW-1185">Reference proteome</keyword>
<feature type="signal peptide" evidence="2">
    <location>
        <begin position="1"/>
        <end position="23"/>
    </location>
</feature>
<organism evidence="4">
    <name type="scientific">Volvox carteri f. nagariensis</name>
    <dbReference type="NCBI Taxonomy" id="3068"/>
    <lineage>
        <taxon>Eukaryota</taxon>
        <taxon>Viridiplantae</taxon>
        <taxon>Chlorophyta</taxon>
        <taxon>core chlorophytes</taxon>
        <taxon>Chlorophyceae</taxon>
        <taxon>CS clade</taxon>
        <taxon>Chlamydomonadales</taxon>
        <taxon>Volvocaceae</taxon>
        <taxon>Volvox</taxon>
    </lineage>
</organism>
<protein>
    <recommendedName>
        <fullName evidence="5">Apple domain-containing protein</fullName>
    </recommendedName>
</protein>
<dbReference type="Proteomes" id="UP000001058">
    <property type="component" value="Unassembled WGS sequence"/>
</dbReference>
<accession>D8TX62</accession>
<name>D8TX62_VOLCA</name>
<feature type="chain" id="PRO_5003123980" description="Apple domain-containing protein" evidence="2">
    <location>
        <begin position="24"/>
        <end position="381"/>
    </location>
</feature>
<gene>
    <name evidence="3" type="ORF">VOLCADRAFT_104930</name>
</gene>
<evidence type="ECO:0000313" key="3">
    <source>
        <dbReference type="EMBL" id="EFJ47955.1"/>
    </source>
</evidence>
<evidence type="ECO:0000256" key="2">
    <source>
        <dbReference type="SAM" id="SignalP"/>
    </source>
</evidence>
<dbReference type="KEGG" id="vcn:VOLCADRAFT_104930"/>
<dbReference type="RefSeq" id="XP_002951061.1">
    <property type="nucleotide sequence ID" value="XM_002951015.1"/>
</dbReference>
<dbReference type="EMBL" id="GL378342">
    <property type="protein sequence ID" value="EFJ47955.1"/>
    <property type="molecule type" value="Genomic_DNA"/>
</dbReference>
<keyword evidence="2" id="KW-0732">Signal</keyword>
<dbReference type="AlphaFoldDB" id="D8TX62"/>